<name>A0ABW2KMQ7_9ACTN</name>
<dbReference type="Proteomes" id="UP001596540">
    <property type="component" value="Unassembled WGS sequence"/>
</dbReference>
<proteinExistence type="predicted"/>
<evidence type="ECO:0000313" key="3">
    <source>
        <dbReference type="Proteomes" id="UP001596540"/>
    </source>
</evidence>
<organism evidence="2 3">
    <name type="scientific">Marinactinospora rubrisoli</name>
    <dbReference type="NCBI Taxonomy" id="2715399"/>
    <lineage>
        <taxon>Bacteria</taxon>
        <taxon>Bacillati</taxon>
        <taxon>Actinomycetota</taxon>
        <taxon>Actinomycetes</taxon>
        <taxon>Streptosporangiales</taxon>
        <taxon>Nocardiopsidaceae</taxon>
        <taxon>Marinactinospora</taxon>
    </lineage>
</organism>
<dbReference type="Gene3D" id="3.40.50.1820">
    <property type="entry name" value="alpha/beta hydrolase"/>
    <property type="match status" value="1"/>
</dbReference>
<dbReference type="PANTHER" id="PTHR43056">
    <property type="entry name" value="PEPTIDASE S9 PROLYL OLIGOPEPTIDASE"/>
    <property type="match status" value="1"/>
</dbReference>
<evidence type="ECO:0000313" key="2">
    <source>
        <dbReference type="EMBL" id="MFC7330714.1"/>
    </source>
</evidence>
<dbReference type="InterPro" id="IPR001375">
    <property type="entry name" value="Peptidase_S9_cat"/>
</dbReference>
<dbReference type="SUPFAM" id="SSF82171">
    <property type="entry name" value="DPP6 N-terminal domain-like"/>
    <property type="match status" value="1"/>
</dbReference>
<comment type="caution">
    <text evidence="2">The sequence shown here is derived from an EMBL/GenBank/DDBJ whole genome shotgun (WGS) entry which is preliminary data.</text>
</comment>
<dbReference type="InterPro" id="IPR050585">
    <property type="entry name" value="Xaa-Pro_dipeptidyl-ppase/CocE"/>
</dbReference>
<dbReference type="InterPro" id="IPR029058">
    <property type="entry name" value="AB_hydrolase_fold"/>
</dbReference>
<reference evidence="3" key="1">
    <citation type="journal article" date="2019" name="Int. J. Syst. Evol. Microbiol.">
        <title>The Global Catalogue of Microorganisms (GCM) 10K type strain sequencing project: providing services to taxonomists for standard genome sequencing and annotation.</title>
        <authorList>
            <consortium name="The Broad Institute Genomics Platform"/>
            <consortium name="The Broad Institute Genome Sequencing Center for Infectious Disease"/>
            <person name="Wu L."/>
            <person name="Ma J."/>
        </authorList>
    </citation>
    <scope>NUCLEOTIDE SEQUENCE [LARGE SCALE GENOMIC DNA]</scope>
    <source>
        <strain evidence="3">CGMCC 4.7382</strain>
    </source>
</reference>
<keyword evidence="3" id="KW-1185">Reference proteome</keyword>
<sequence>MSKRPLRHGSWPSPIGAGAVARHDGMPNWPTAVGEEVWWTEPRPAEKGRVTLRRARLDLPGLPAETVLPAPWNVRSRVHEYGGRPYALVRGAAPDAGPIVVFSEFSDQRLYRCEPGPLRDAAPAGSGGAPTVRPLTPEPEIRAGVRYVEPIVPPGRDEVWCVRETHLGPNPTDVERDIVAVPLDGSGADRPEAIRRVAAGQRFLACPRVSPSGDRLSWIGWDHPDMPWDSTRLYVCDLSADGRAGEVRTVAGGPGEAVVQAEWGADGTLYCVTDPDGWWNPHQIGFAADGGAERAPVNLARREEEFGGPLWQLGSSWLRPLRDGRIAVVHGRATTALGVLSPDSGAIADVTTPHTEWFGRLTSGGAADSWVIGVAAAATLPAEIVAVSTVTGEWRSLTRPRDGDLPDEPFADFLPRPKARTFRGEGGREVHANVYLPHHPTVTGPEGVAPPFVIFVHGGPTSRAPMVHDLEIAYFTSRGIGVAEVNYGGSTGHGRAYRERLRENWGVVDVADSVAVARSLTDEGTADPARTAIRGGSAGGWTTAAALTFTDVFACGTIQYPILDLAGWRTGETHDFESQYLESLVGPWPRERARYEERSPVNHAERITAPFVLLQGLEDEICPPVQCERFLERIAGRVPHAYLTFEGEQHGFRQEATIVAALHAELSLYAQVFGFETDAPALELRR</sequence>
<dbReference type="RefSeq" id="WP_379873359.1">
    <property type="nucleotide sequence ID" value="NZ_JBHTBH010000013.1"/>
</dbReference>
<protein>
    <submittedName>
        <fullName evidence="2">Prolyl oligopeptidase family serine peptidase</fullName>
    </submittedName>
</protein>
<dbReference type="PANTHER" id="PTHR43056:SF5">
    <property type="entry name" value="PEPTIDASE S9 PROLYL OLIGOPEPTIDASE CATALYTIC DOMAIN-CONTAINING PROTEIN"/>
    <property type="match status" value="1"/>
</dbReference>
<accession>A0ABW2KMQ7</accession>
<gene>
    <name evidence="2" type="ORF">ACFQRF_23565</name>
</gene>
<feature type="domain" description="Peptidase S9 prolyl oligopeptidase catalytic" evidence="1">
    <location>
        <begin position="470"/>
        <end position="674"/>
    </location>
</feature>
<evidence type="ECO:0000259" key="1">
    <source>
        <dbReference type="Pfam" id="PF00326"/>
    </source>
</evidence>
<dbReference type="Pfam" id="PF00326">
    <property type="entry name" value="Peptidase_S9"/>
    <property type="match status" value="1"/>
</dbReference>
<dbReference type="EMBL" id="JBHTBH010000013">
    <property type="protein sequence ID" value="MFC7330714.1"/>
    <property type="molecule type" value="Genomic_DNA"/>
</dbReference>
<dbReference type="SUPFAM" id="SSF53474">
    <property type="entry name" value="alpha/beta-Hydrolases"/>
    <property type="match status" value="1"/>
</dbReference>